<evidence type="ECO:0000256" key="2">
    <source>
        <dbReference type="ARBA" id="ARBA00022723"/>
    </source>
</evidence>
<dbReference type="PROSITE" id="PS00080">
    <property type="entry name" value="MULTICOPPER_OXIDASE2"/>
    <property type="match status" value="1"/>
</dbReference>
<dbReference type="InterPro" id="IPR011707">
    <property type="entry name" value="Cu-oxidase-like_N"/>
</dbReference>
<comment type="similarity">
    <text evidence="1">Belongs to the multicopper oxidase family.</text>
</comment>
<feature type="domain" description="Plastocyanin-like" evidence="8">
    <location>
        <begin position="166"/>
        <end position="317"/>
    </location>
</feature>
<accession>A0AAW0BYS2</accession>
<dbReference type="Pfam" id="PF00394">
    <property type="entry name" value="Cu-oxidase"/>
    <property type="match status" value="1"/>
</dbReference>
<evidence type="ECO:0000256" key="4">
    <source>
        <dbReference type="ARBA" id="ARBA00023008"/>
    </source>
</evidence>
<evidence type="ECO:0000259" key="9">
    <source>
        <dbReference type="Pfam" id="PF07731"/>
    </source>
</evidence>
<dbReference type="SUPFAM" id="SSF49503">
    <property type="entry name" value="Cupredoxins"/>
    <property type="match status" value="3"/>
</dbReference>
<dbReference type="Gene3D" id="2.60.40.420">
    <property type="entry name" value="Cupredoxins - blue copper proteins"/>
    <property type="match status" value="3"/>
</dbReference>
<evidence type="ECO:0000313" key="11">
    <source>
        <dbReference type="EMBL" id="KAK7032591.1"/>
    </source>
</evidence>
<dbReference type="GO" id="GO:0016491">
    <property type="term" value="F:oxidoreductase activity"/>
    <property type="evidence" value="ECO:0007669"/>
    <property type="project" value="UniProtKB-KW"/>
</dbReference>
<evidence type="ECO:0000259" key="8">
    <source>
        <dbReference type="Pfam" id="PF00394"/>
    </source>
</evidence>
<evidence type="ECO:0000259" key="10">
    <source>
        <dbReference type="Pfam" id="PF07732"/>
    </source>
</evidence>
<protein>
    <recommendedName>
        <fullName evidence="13">Laccase</fullName>
    </recommendedName>
</protein>
<keyword evidence="6" id="KW-0325">Glycoprotein</keyword>
<dbReference type="InterPro" id="IPR008972">
    <property type="entry name" value="Cupredoxin"/>
</dbReference>
<evidence type="ECO:0000256" key="7">
    <source>
        <dbReference type="SAM" id="SignalP"/>
    </source>
</evidence>
<keyword evidence="5" id="KW-1015">Disulfide bond</keyword>
<dbReference type="Pfam" id="PF07732">
    <property type="entry name" value="Cu-oxidase_3"/>
    <property type="match status" value="1"/>
</dbReference>
<dbReference type="PANTHER" id="PTHR11709">
    <property type="entry name" value="MULTI-COPPER OXIDASE"/>
    <property type="match status" value="1"/>
</dbReference>
<evidence type="ECO:0000256" key="5">
    <source>
        <dbReference type="ARBA" id="ARBA00023157"/>
    </source>
</evidence>
<keyword evidence="4" id="KW-0186">Copper</keyword>
<comment type="caution">
    <text evidence="11">The sequence shown here is derived from an EMBL/GenBank/DDBJ whole genome shotgun (WGS) entry which is preliminary data.</text>
</comment>
<dbReference type="InterPro" id="IPR002355">
    <property type="entry name" value="Cu_oxidase_Cu_BS"/>
</dbReference>
<reference evidence="11 12" key="1">
    <citation type="submission" date="2024-01" db="EMBL/GenBank/DDBJ databases">
        <title>A draft genome for a cacao thread blight-causing isolate of Paramarasmius palmivorus.</title>
        <authorList>
            <person name="Baruah I.K."/>
            <person name="Bukari Y."/>
            <person name="Amoako-Attah I."/>
            <person name="Meinhardt L.W."/>
            <person name="Bailey B.A."/>
            <person name="Cohen S.P."/>
        </authorList>
    </citation>
    <scope>NUCLEOTIDE SEQUENCE [LARGE SCALE GENOMIC DNA]</scope>
    <source>
        <strain evidence="11 12">GH-12</strain>
    </source>
</reference>
<dbReference type="InterPro" id="IPR045087">
    <property type="entry name" value="Cu-oxidase_fam"/>
</dbReference>
<name>A0AAW0BYS2_9AGAR</name>
<keyword evidence="12" id="KW-1185">Reference proteome</keyword>
<dbReference type="PROSITE" id="PS00079">
    <property type="entry name" value="MULTICOPPER_OXIDASE1"/>
    <property type="match status" value="2"/>
</dbReference>
<dbReference type="FunFam" id="2.60.40.420:FF:000045">
    <property type="entry name" value="Laccase 2"/>
    <property type="match status" value="1"/>
</dbReference>
<feature type="domain" description="Plastocyanin-like" evidence="10">
    <location>
        <begin position="54"/>
        <end position="154"/>
    </location>
</feature>
<dbReference type="CDD" id="cd13856">
    <property type="entry name" value="CuRO_1_Tv-LCC_like"/>
    <property type="match status" value="1"/>
</dbReference>
<dbReference type="InterPro" id="IPR033138">
    <property type="entry name" value="Cu_oxidase_CS"/>
</dbReference>
<organism evidence="11 12">
    <name type="scientific">Paramarasmius palmivorus</name>
    <dbReference type="NCBI Taxonomy" id="297713"/>
    <lineage>
        <taxon>Eukaryota</taxon>
        <taxon>Fungi</taxon>
        <taxon>Dikarya</taxon>
        <taxon>Basidiomycota</taxon>
        <taxon>Agaricomycotina</taxon>
        <taxon>Agaricomycetes</taxon>
        <taxon>Agaricomycetidae</taxon>
        <taxon>Agaricales</taxon>
        <taxon>Marasmiineae</taxon>
        <taxon>Marasmiaceae</taxon>
        <taxon>Paramarasmius</taxon>
    </lineage>
</organism>
<gene>
    <name evidence="11" type="ORF">VNI00_012854</name>
</gene>
<keyword evidence="2" id="KW-0479">Metal-binding</keyword>
<evidence type="ECO:0008006" key="13">
    <source>
        <dbReference type="Google" id="ProtNLM"/>
    </source>
</evidence>
<evidence type="ECO:0000256" key="3">
    <source>
        <dbReference type="ARBA" id="ARBA00023002"/>
    </source>
</evidence>
<dbReference type="Pfam" id="PF07731">
    <property type="entry name" value="Cu-oxidase_2"/>
    <property type="match status" value="1"/>
</dbReference>
<feature type="chain" id="PRO_5043990329" description="Laccase" evidence="7">
    <location>
        <begin position="18"/>
        <end position="552"/>
    </location>
</feature>
<feature type="domain" description="Plastocyanin-like" evidence="9">
    <location>
        <begin position="382"/>
        <end position="523"/>
    </location>
</feature>
<dbReference type="EMBL" id="JAYKXP010000062">
    <property type="protein sequence ID" value="KAK7032591.1"/>
    <property type="molecule type" value="Genomic_DNA"/>
</dbReference>
<dbReference type="InterPro" id="IPR011706">
    <property type="entry name" value="Cu-oxidase_C"/>
</dbReference>
<dbReference type="PANTHER" id="PTHR11709:SF511">
    <property type="entry name" value="LACCASE"/>
    <property type="match status" value="1"/>
</dbReference>
<proteinExistence type="inferred from homology"/>
<feature type="signal peptide" evidence="7">
    <location>
        <begin position="1"/>
        <end position="17"/>
    </location>
</feature>
<keyword evidence="7" id="KW-0732">Signal</keyword>
<evidence type="ECO:0000313" key="12">
    <source>
        <dbReference type="Proteomes" id="UP001383192"/>
    </source>
</evidence>
<evidence type="ECO:0000256" key="1">
    <source>
        <dbReference type="ARBA" id="ARBA00010609"/>
    </source>
</evidence>
<keyword evidence="3" id="KW-0560">Oxidoreductase</keyword>
<evidence type="ECO:0000256" key="6">
    <source>
        <dbReference type="ARBA" id="ARBA00023180"/>
    </source>
</evidence>
<sequence>MRHILLLVSAFASLANGLEVIDREGDFHVVNTDIAPDGFQRTAVLAGKTSDTPAFPGPLIKANKGDKFRINVHDELTDLTMDRATTIHWHGLFQRGTNWADGPDMVTQCPIVPGNSFEYRFAVPHQSGTYWYHSHFRAQYCDGLRGPLVIYDPNDPHKDLYDVDDENTIITLADWYHRPAPNVVASQISQGPPSSDSTLINGLGRWRLGNETSPLAIINVEQGKRYRMRLVSLSCDPSYLFSIDSHNMTIIEADGESVEPHTVNKLDIFAAQRYSFILNADQPVGNYWIRAVPQPANLQPQGFDKGINSAILRYKGAENVEPDTTEATDVVMLRETDLHYLSPNGQSAVPGRPVPGGADLVLNLTLGFAPPATFMINGTPFAPPNVPVLLQILSGAQAAQDLLPAGSVYTLPANQTIEINFRNNNTPGDPHPMHLHGHSFDVVKSADSPVYNFKDPVGLKSLQRIHFLMYTVFVKVRRDTVAVAGNNITTIRFVSDNAGPWFLHCHIDFHLVDGLAVVLAEDTRDTKLANPVPADWSELCPIWNNTDPSIRN</sequence>
<dbReference type="GO" id="GO:0005507">
    <property type="term" value="F:copper ion binding"/>
    <property type="evidence" value="ECO:0007669"/>
    <property type="project" value="InterPro"/>
</dbReference>
<dbReference type="CDD" id="cd13903">
    <property type="entry name" value="CuRO_3_Tv-LCC_like"/>
    <property type="match status" value="1"/>
</dbReference>
<dbReference type="AlphaFoldDB" id="A0AAW0BYS2"/>
<dbReference type="InterPro" id="IPR001117">
    <property type="entry name" value="Cu-oxidase_2nd"/>
</dbReference>
<dbReference type="Proteomes" id="UP001383192">
    <property type="component" value="Unassembled WGS sequence"/>
</dbReference>